<accession>A0ABX2V644</accession>
<sequence length="355" mass="41230">MTRIGILRLNEKPQFRDKIACVVAASMGFETFFFRPQDVDFDSRMIQAQHFLDDAWQPSFVEFPDVIYNHLPLTEEQKQLFKRLAQEIPFTTHRIGNKNVVLKRLAQDGTFRDNLIPMHRVRKGSDLLPLLERYGRVIFKPANGKQGQRIYTMEQRGNDSFDFRHLLENMNYTKGELIDRIEEETKRNPMIVQPFIASQTIHGHSYCMRIHVAKGAGGKWKLVKFFPFVSNNNQESVSHLSHGAFSTTRMDIFMQQNYPETHHEVTRKIVDFARRFPAYFESFYAYPLDALGIDVGIGADGNLYIYEVNSLPGTRYVEFQAEYLAIQYCDHLARQKSSPEVNGLTAGWMKEQIEA</sequence>
<protein>
    <recommendedName>
        <fullName evidence="3">ATP-grasp domain-containing protein</fullName>
    </recommendedName>
</protein>
<dbReference type="InterPro" id="IPR026838">
    <property type="entry name" value="YheC/D"/>
</dbReference>
<proteinExistence type="predicted"/>
<reference evidence="1 2" key="1">
    <citation type="submission" date="2016-03" db="EMBL/GenBank/DDBJ databases">
        <authorList>
            <person name="Cho S.-Y."/>
            <person name="Lim S."/>
            <person name="Kim H."/>
            <person name="Soh E.H."/>
            <person name="Moon J.S."/>
        </authorList>
    </citation>
    <scope>NUCLEOTIDE SEQUENCE [LARGE SCALE GENOMIC DNA]</scope>
    <source>
        <strain evidence="1 2">KCTC 3810</strain>
    </source>
</reference>
<name>A0ABX2V644_9BACL</name>
<evidence type="ECO:0000313" key="1">
    <source>
        <dbReference type="EMBL" id="OAN10164.1"/>
    </source>
</evidence>
<dbReference type="RefSeq" id="WP_028105592.1">
    <property type="nucleotide sequence ID" value="NZ_LVVL01000018.1"/>
</dbReference>
<evidence type="ECO:0000313" key="2">
    <source>
        <dbReference type="Proteomes" id="UP000078447"/>
    </source>
</evidence>
<dbReference type="Pfam" id="PF14398">
    <property type="entry name" value="ATPgrasp_YheCD"/>
    <property type="match status" value="1"/>
</dbReference>
<evidence type="ECO:0008006" key="3">
    <source>
        <dbReference type="Google" id="ProtNLM"/>
    </source>
</evidence>
<dbReference type="EMBL" id="LVVL01000018">
    <property type="protein sequence ID" value="OAN10164.1"/>
    <property type="molecule type" value="Genomic_DNA"/>
</dbReference>
<dbReference type="SUPFAM" id="SSF56059">
    <property type="entry name" value="Glutathione synthetase ATP-binding domain-like"/>
    <property type="match status" value="1"/>
</dbReference>
<gene>
    <name evidence="1" type="ORF">A3783_14315</name>
</gene>
<keyword evidence="2" id="KW-1185">Reference proteome</keyword>
<dbReference type="Proteomes" id="UP000078447">
    <property type="component" value="Unassembled WGS sequence"/>
</dbReference>
<comment type="caution">
    <text evidence="1">The sequence shown here is derived from an EMBL/GenBank/DDBJ whole genome shotgun (WGS) entry which is preliminary data.</text>
</comment>
<organism evidence="1 2">
    <name type="scientific">Exiguobacterium undae</name>
    <dbReference type="NCBI Taxonomy" id="169177"/>
    <lineage>
        <taxon>Bacteria</taxon>
        <taxon>Bacillati</taxon>
        <taxon>Bacillota</taxon>
        <taxon>Bacilli</taxon>
        <taxon>Bacillales</taxon>
        <taxon>Bacillales Family XII. Incertae Sedis</taxon>
        <taxon>Exiguobacterium</taxon>
    </lineage>
</organism>